<dbReference type="EMBL" id="QNBC01000126">
    <property type="protein sequence ID" value="RKX64867.1"/>
    <property type="molecule type" value="Genomic_DNA"/>
</dbReference>
<protein>
    <recommendedName>
        <fullName evidence="4 5">Large ribosomal subunit protein uL24</fullName>
    </recommendedName>
</protein>
<evidence type="ECO:0000256" key="5">
    <source>
        <dbReference type="HAMAP-Rule" id="MF_01326"/>
    </source>
</evidence>
<dbReference type="PANTHER" id="PTHR12903">
    <property type="entry name" value="MITOCHONDRIAL RIBOSOMAL PROTEIN L24"/>
    <property type="match status" value="1"/>
</dbReference>
<sequence length="107" mass="11728">MAKLKLKKGDKVIVIRGKDKGKSGKILAVMPTSKRAIVEGVNMIVRHQKARKAEEQSGLIKKEAPVSIANLKLVCPNCGEPTRVGYMILENGKKARICKVCGEMLEK</sequence>
<evidence type="ECO:0000256" key="6">
    <source>
        <dbReference type="RuleBase" id="RU003477"/>
    </source>
</evidence>
<comment type="function">
    <text evidence="5">One of two assembly initiator proteins, it binds directly to the 5'-end of the 23S rRNA, where it nucleates assembly of the 50S subunit.</text>
</comment>
<evidence type="ECO:0000256" key="2">
    <source>
        <dbReference type="ARBA" id="ARBA00022980"/>
    </source>
</evidence>
<dbReference type="SMART" id="SM00739">
    <property type="entry name" value="KOW"/>
    <property type="match status" value="1"/>
</dbReference>
<dbReference type="InterPro" id="IPR008991">
    <property type="entry name" value="Translation_prot_SH3-like_sf"/>
</dbReference>
<dbReference type="HAMAP" id="MF_01326_B">
    <property type="entry name" value="Ribosomal_uL24_B"/>
    <property type="match status" value="1"/>
</dbReference>
<feature type="domain" description="KOW" evidence="7">
    <location>
        <begin position="5"/>
        <end position="32"/>
    </location>
</feature>
<dbReference type="GO" id="GO:0019843">
    <property type="term" value="F:rRNA binding"/>
    <property type="evidence" value="ECO:0007669"/>
    <property type="project" value="UniProtKB-UniRule"/>
</dbReference>
<dbReference type="GO" id="GO:1990904">
    <property type="term" value="C:ribonucleoprotein complex"/>
    <property type="evidence" value="ECO:0007669"/>
    <property type="project" value="UniProtKB-KW"/>
</dbReference>
<dbReference type="Gene3D" id="2.30.30.30">
    <property type="match status" value="1"/>
</dbReference>
<keyword evidence="5" id="KW-0694">RNA-binding</keyword>
<dbReference type="NCBIfam" id="TIGR01079">
    <property type="entry name" value="rplX_bact"/>
    <property type="match status" value="1"/>
</dbReference>
<dbReference type="GO" id="GO:0003735">
    <property type="term" value="F:structural constituent of ribosome"/>
    <property type="evidence" value="ECO:0007669"/>
    <property type="project" value="InterPro"/>
</dbReference>
<dbReference type="PROSITE" id="PS01108">
    <property type="entry name" value="RIBOSOMAL_L24"/>
    <property type="match status" value="1"/>
</dbReference>
<dbReference type="Pfam" id="PF17136">
    <property type="entry name" value="ribosomal_L24"/>
    <property type="match status" value="1"/>
</dbReference>
<comment type="similarity">
    <text evidence="1 5 6">Belongs to the universal ribosomal protein uL24 family.</text>
</comment>
<evidence type="ECO:0000313" key="9">
    <source>
        <dbReference type="Proteomes" id="UP000282321"/>
    </source>
</evidence>
<dbReference type="CDD" id="cd06089">
    <property type="entry name" value="KOW_RPL26"/>
    <property type="match status" value="1"/>
</dbReference>
<dbReference type="Pfam" id="PF00467">
    <property type="entry name" value="KOW"/>
    <property type="match status" value="1"/>
</dbReference>
<accession>A0A660S5B0</accession>
<dbReference type="Proteomes" id="UP000282321">
    <property type="component" value="Unassembled WGS sequence"/>
</dbReference>
<name>A0A660S5B0_UNCT6</name>
<dbReference type="AlphaFoldDB" id="A0A660S5B0"/>
<dbReference type="SUPFAM" id="SSF50104">
    <property type="entry name" value="Translation proteins SH3-like domain"/>
    <property type="match status" value="1"/>
</dbReference>
<dbReference type="InterPro" id="IPR014722">
    <property type="entry name" value="Rib_uL2_dom2"/>
</dbReference>
<evidence type="ECO:0000256" key="1">
    <source>
        <dbReference type="ARBA" id="ARBA00010618"/>
    </source>
</evidence>
<gene>
    <name evidence="5" type="primary">rplX</name>
    <name evidence="8" type="ORF">DRP44_07480</name>
</gene>
<keyword evidence="3 5" id="KW-0687">Ribonucleoprotein</keyword>
<evidence type="ECO:0000256" key="3">
    <source>
        <dbReference type="ARBA" id="ARBA00023274"/>
    </source>
</evidence>
<organism evidence="8 9">
    <name type="scientific">candidate division TA06 bacterium</name>
    <dbReference type="NCBI Taxonomy" id="2250710"/>
    <lineage>
        <taxon>Bacteria</taxon>
        <taxon>Bacteria division TA06</taxon>
    </lineage>
</organism>
<keyword evidence="2 5" id="KW-0689">Ribosomal protein</keyword>
<keyword evidence="5" id="KW-0699">rRNA-binding</keyword>
<comment type="function">
    <text evidence="5">One of the proteins that surrounds the polypeptide exit tunnel on the outside of the subunit.</text>
</comment>
<dbReference type="InterPro" id="IPR057264">
    <property type="entry name" value="Ribosomal_uL24_C"/>
</dbReference>
<proteinExistence type="inferred from homology"/>
<comment type="subunit">
    <text evidence="5">Part of the 50S ribosomal subunit.</text>
</comment>
<evidence type="ECO:0000313" key="8">
    <source>
        <dbReference type="EMBL" id="RKX64867.1"/>
    </source>
</evidence>
<dbReference type="InterPro" id="IPR041988">
    <property type="entry name" value="Ribosomal_uL24_KOW"/>
</dbReference>
<reference evidence="8 9" key="1">
    <citation type="submission" date="2018-06" db="EMBL/GenBank/DDBJ databases">
        <title>Extensive metabolic versatility and redundancy in microbially diverse, dynamic hydrothermal sediments.</title>
        <authorList>
            <person name="Dombrowski N."/>
            <person name="Teske A."/>
            <person name="Baker B.J."/>
        </authorList>
    </citation>
    <scope>NUCLEOTIDE SEQUENCE [LARGE SCALE GENOMIC DNA]</scope>
    <source>
        <strain evidence="8">B35_G9</strain>
    </source>
</reference>
<evidence type="ECO:0000256" key="4">
    <source>
        <dbReference type="ARBA" id="ARBA00035206"/>
    </source>
</evidence>
<dbReference type="InterPro" id="IPR005824">
    <property type="entry name" value="KOW"/>
</dbReference>
<dbReference type="GO" id="GO:0005840">
    <property type="term" value="C:ribosome"/>
    <property type="evidence" value="ECO:0007669"/>
    <property type="project" value="UniProtKB-KW"/>
</dbReference>
<comment type="caution">
    <text evidence="8">The sequence shown here is derived from an EMBL/GenBank/DDBJ whole genome shotgun (WGS) entry which is preliminary data.</text>
</comment>
<dbReference type="GO" id="GO:0006412">
    <property type="term" value="P:translation"/>
    <property type="evidence" value="ECO:0007669"/>
    <property type="project" value="UniProtKB-UniRule"/>
</dbReference>
<dbReference type="InterPro" id="IPR005825">
    <property type="entry name" value="Ribosomal_uL24_CS"/>
</dbReference>
<dbReference type="InterPro" id="IPR003256">
    <property type="entry name" value="Ribosomal_uL24"/>
</dbReference>
<evidence type="ECO:0000259" key="7">
    <source>
        <dbReference type="SMART" id="SM00739"/>
    </source>
</evidence>